<evidence type="ECO:0000313" key="2">
    <source>
        <dbReference type="EMBL" id="GAA1973583.1"/>
    </source>
</evidence>
<dbReference type="EMBL" id="BAAAQM010000019">
    <property type="protein sequence ID" value="GAA1973583.1"/>
    <property type="molecule type" value="Genomic_DNA"/>
</dbReference>
<evidence type="ECO:0000313" key="3">
    <source>
        <dbReference type="Proteomes" id="UP001499854"/>
    </source>
</evidence>
<keyword evidence="3" id="KW-1185">Reference proteome</keyword>
<organism evidence="2 3">
    <name type="scientific">Catenulispora subtropica</name>
    <dbReference type="NCBI Taxonomy" id="450798"/>
    <lineage>
        <taxon>Bacteria</taxon>
        <taxon>Bacillati</taxon>
        <taxon>Actinomycetota</taxon>
        <taxon>Actinomycetes</taxon>
        <taxon>Catenulisporales</taxon>
        <taxon>Catenulisporaceae</taxon>
        <taxon>Catenulispora</taxon>
    </lineage>
</organism>
<evidence type="ECO:0000256" key="1">
    <source>
        <dbReference type="SAM" id="MobiDB-lite"/>
    </source>
</evidence>
<dbReference type="SUPFAM" id="SSF47598">
    <property type="entry name" value="Ribbon-helix-helix"/>
    <property type="match status" value="1"/>
</dbReference>
<dbReference type="InterPro" id="IPR013321">
    <property type="entry name" value="Arc_rbn_hlx_hlx"/>
</dbReference>
<comment type="caution">
    <text evidence="2">The sequence shown here is derived from an EMBL/GenBank/DDBJ whole genome shotgun (WGS) entry which is preliminary data.</text>
</comment>
<dbReference type="Gene3D" id="1.10.1220.10">
    <property type="entry name" value="Met repressor-like"/>
    <property type="match status" value="1"/>
</dbReference>
<dbReference type="InterPro" id="IPR010985">
    <property type="entry name" value="Ribbon_hlx_hlx"/>
</dbReference>
<name>A0ABP5D3R3_9ACTN</name>
<gene>
    <name evidence="2" type="ORF">GCM10009838_36830</name>
</gene>
<evidence type="ECO:0008006" key="4">
    <source>
        <dbReference type="Google" id="ProtNLM"/>
    </source>
</evidence>
<accession>A0ABP5D3R3</accession>
<dbReference type="Proteomes" id="UP001499854">
    <property type="component" value="Unassembled WGS sequence"/>
</dbReference>
<feature type="region of interest" description="Disordered" evidence="1">
    <location>
        <begin position="167"/>
        <end position="192"/>
    </location>
</feature>
<protein>
    <recommendedName>
        <fullName evidence="4">HicB family protein</fullName>
    </recommendedName>
</protein>
<feature type="compositionally biased region" description="Polar residues" evidence="1">
    <location>
        <begin position="177"/>
        <end position="192"/>
    </location>
</feature>
<reference evidence="3" key="1">
    <citation type="journal article" date="2019" name="Int. J. Syst. Evol. Microbiol.">
        <title>The Global Catalogue of Microorganisms (GCM) 10K type strain sequencing project: providing services to taxonomists for standard genome sequencing and annotation.</title>
        <authorList>
            <consortium name="The Broad Institute Genomics Platform"/>
            <consortium name="The Broad Institute Genome Sequencing Center for Infectious Disease"/>
            <person name="Wu L."/>
            <person name="Ma J."/>
        </authorList>
    </citation>
    <scope>NUCLEOTIDE SEQUENCE [LARGE SCALE GENOMIC DNA]</scope>
    <source>
        <strain evidence="3">JCM 16013</strain>
    </source>
</reference>
<proteinExistence type="predicted"/>
<sequence>MVAWHREWCHSGAMKLNPYVAGVRSELLTVAEAGGDAALELAERLTSPLEAAIRLTLLQALSAAAEEITAEMAPGSVEVRLRGADPEFVVAVPASAAPGPAAETAAEERSASVSQVQLPSAPEDGDGQMVRINLRLPAHLKSRVEEAADALGFSVNTWLVRAAAAALENEARRPRQPRNTMTTGQSLSGWAR</sequence>